<evidence type="ECO:0000256" key="1">
    <source>
        <dbReference type="ARBA" id="ARBA00022737"/>
    </source>
</evidence>
<feature type="repeat" description="PPR" evidence="2">
    <location>
        <begin position="44"/>
        <end position="78"/>
    </location>
</feature>
<dbReference type="NCBIfam" id="TIGR00756">
    <property type="entry name" value="PPR"/>
    <property type="match status" value="1"/>
</dbReference>
<dbReference type="InterPro" id="IPR046960">
    <property type="entry name" value="PPR_At4g14850-like_plant"/>
</dbReference>
<dbReference type="AlphaFoldDB" id="A0AAD9TEE3"/>
<evidence type="ECO:0000313" key="4">
    <source>
        <dbReference type="Proteomes" id="UP001280121"/>
    </source>
</evidence>
<accession>A0AAD9TEE3</accession>
<name>A0AAD9TEE3_9ROSI</name>
<organism evidence="3 4">
    <name type="scientific">Dipteronia dyeriana</name>
    <dbReference type="NCBI Taxonomy" id="168575"/>
    <lineage>
        <taxon>Eukaryota</taxon>
        <taxon>Viridiplantae</taxon>
        <taxon>Streptophyta</taxon>
        <taxon>Embryophyta</taxon>
        <taxon>Tracheophyta</taxon>
        <taxon>Spermatophyta</taxon>
        <taxon>Magnoliopsida</taxon>
        <taxon>eudicotyledons</taxon>
        <taxon>Gunneridae</taxon>
        <taxon>Pentapetalae</taxon>
        <taxon>rosids</taxon>
        <taxon>malvids</taxon>
        <taxon>Sapindales</taxon>
        <taxon>Sapindaceae</taxon>
        <taxon>Hippocastanoideae</taxon>
        <taxon>Acereae</taxon>
        <taxon>Dipteronia</taxon>
    </lineage>
</organism>
<dbReference type="Pfam" id="PF13041">
    <property type="entry name" value="PPR_2"/>
    <property type="match status" value="1"/>
</dbReference>
<dbReference type="Proteomes" id="UP001280121">
    <property type="component" value="Unassembled WGS sequence"/>
</dbReference>
<dbReference type="InterPro" id="IPR002885">
    <property type="entry name" value="PPR_rpt"/>
</dbReference>
<dbReference type="PROSITE" id="PS51375">
    <property type="entry name" value="PPR"/>
    <property type="match status" value="1"/>
</dbReference>
<evidence type="ECO:0000256" key="2">
    <source>
        <dbReference type="PROSITE-ProRule" id="PRU00708"/>
    </source>
</evidence>
<proteinExistence type="predicted"/>
<evidence type="ECO:0008006" key="5">
    <source>
        <dbReference type="Google" id="ProtNLM"/>
    </source>
</evidence>
<dbReference type="GO" id="GO:0009451">
    <property type="term" value="P:RNA modification"/>
    <property type="evidence" value="ECO:0007669"/>
    <property type="project" value="InterPro"/>
</dbReference>
<protein>
    <recommendedName>
        <fullName evidence="5">Pentatricopeptide repeat-containing protein</fullName>
    </recommendedName>
</protein>
<dbReference type="EMBL" id="JANJYI010000009">
    <property type="protein sequence ID" value="KAK2634552.1"/>
    <property type="molecule type" value="Genomic_DNA"/>
</dbReference>
<comment type="caution">
    <text evidence="3">The sequence shown here is derived from an EMBL/GenBank/DDBJ whole genome shotgun (WGS) entry which is preliminary data.</text>
</comment>
<dbReference type="GO" id="GO:0003723">
    <property type="term" value="F:RNA binding"/>
    <property type="evidence" value="ECO:0007669"/>
    <property type="project" value="InterPro"/>
</dbReference>
<dbReference type="PANTHER" id="PTHR47926:SF373">
    <property type="entry name" value="TETRATRICOPEPTIDE-LIKE HELICAL DOMAIN SUPERFAMILY, DYW DOMAIN-CONTAINING PROTEIN"/>
    <property type="match status" value="1"/>
</dbReference>
<dbReference type="PANTHER" id="PTHR47926">
    <property type="entry name" value="PENTATRICOPEPTIDE REPEAT-CONTAINING PROTEIN"/>
    <property type="match status" value="1"/>
</dbReference>
<dbReference type="Gene3D" id="1.25.40.10">
    <property type="entry name" value="Tetratricopeptide repeat domain"/>
    <property type="match status" value="1"/>
</dbReference>
<sequence>MHEEGQRPDSITIVFILPVVMNIGSLRIGKTVHGKLIDMINKWPLTTWNAMIYGYGTHGHGKTAVELFNDMQKEVIKPNDITFLHVISACSHSGLAEEGICNNTSMKKDYDIEPTMDHY</sequence>
<evidence type="ECO:0000313" key="3">
    <source>
        <dbReference type="EMBL" id="KAK2634552.1"/>
    </source>
</evidence>
<gene>
    <name evidence="3" type="ORF">Ddye_029344</name>
</gene>
<dbReference type="InterPro" id="IPR011990">
    <property type="entry name" value="TPR-like_helical_dom_sf"/>
</dbReference>
<keyword evidence="1" id="KW-0677">Repeat</keyword>
<reference evidence="3" key="1">
    <citation type="journal article" date="2023" name="Plant J.">
        <title>Genome sequences and population genomics provide insights into the demographic history, inbreeding, and mutation load of two 'living fossil' tree species of Dipteronia.</title>
        <authorList>
            <person name="Feng Y."/>
            <person name="Comes H.P."/>
            <person name="Chen J."/>
            <person name="Zhu S."/>
            <person name="Lu R."/>
            <person name="Zhang X."/>
            <person name="Li P."/>
            <person name="Qiu J."/>
            <person name="Olsen K.M."/>
            <person name="Qiu Y."/>
        </authorList>
    </citation>
    <scope>NUCLEOTIDE SEQUENCE</scope>
    <source>
        <strain evidence="3">KIB01</strain>
    </source>
</reference>
<keyword evidence="4" id="KW-1185">Reference proteome</keyword>